<feature type="signal peptide" evidence="1">
    <location>
        <begin position="1"/>
        <end position="18"/>
    </location>
</feature>
<accession>A0A543CK32</accession>
<gene>
    <name evidence="2" type="ORF">FB559_2836</name>
</gene>
<dbReference type="EMBL" id="VFOZ01000001">
    <property type="protein sequence ID" value="TQL97257.1"/>
    <property type="molecule type" value="Genomic_DNA"/>
</dbReference>
<dbReference type="Proteomes" id="UP000316096">
    <property type="component" value="Unassembled WGS sequence"/>
</dbReference>
<organism evidence="2 3">
    <name type="scientific">Actinoallomurus bryophytorum</name>
    <dbReference type="NCBI Taxonomy" id="1490222"/>
    <lineage>
        <taxon>Bacteria</taxon>
        <taxon>Bacillati</taxon>
        <taxon>Actinomycetota</taxon>
        <taxon>Actinomycetes</taxon>
        <taxon>Streptosporangiales</taxon>
        <taxon>Thermomonosporaceae</taxon>
        <taxon>Actinoallomurus</taxon>
    </lineage>
</organism>
<evidence type="ECO:0000313" key="2">
    <source>
        <dbReference type="EMBL" id="TQL97257.1"/>
    </source>
</evidence>
<keyword evidence="3" id="KW-1185">Reference proteome</keyword>
<evidence type="ECO:0008006" key="4">
    <source>
        <dbReference type="Google" id="ProtNLM"/>
    </source>
</evidence>
<proteinExistence type="predicted"/>
<keyword evidence="1" id="KW-0732">Signal</keyword>
<dbReference type="RefSeq" id="WP_141956014.1">
    <property type="nucleotide sequence ID" value="NZ_VFOZ01000001.1"/>
</dbReference>
<dbReference type="OrthoDB" id="3482508at2"/>
<feature type="chain" id="PRO_5038509467" description="DoxX-like protein" evidence="1">
    <location>
        <begin position="19"/>
        <end position="85"/>
    </location>
</feature>
<name>A0A543CK32_9ACTN</name>
<reference evidence="2 3" key="1">
    <citation type="submission" date="2019-06" db="EMBL/GenBank/DDBJ databases">
        <title>Sequencing the genomes of 1000 actinobacteria strains.</title>
        <authorList>
            <person name="Klenk H.-P."/>
        </authorList>
    </citation>
    <scope>NUCLEOTIDE SEQUENCE [LARGE SCALE GENOMIC DNA]</scope>
    <source>
        <strain evidence="2 3">DSM 102200</strain>
    </source>
</reference>
<dbReference type="AlphaFoldDB" id="A0A543CK32"/>
<protein>
    <recommendedName>
        <fullName evidence="4">DoxX-like protein</fullName>
    </recommendedName>
</protein>
<sequence>MMLRLAGLVIAGTGAAHFAAPELFNPITKAAFPENTREWTYGVGAVEVALGLAVTSKKTRLLGLAGTAGYAYWLTSRVRAGRAEG</sequence>
<evidence type="ECO:0000313" key="3">
    <source>
        <dbReference type="Proteomes" id="UP000316096"/>
    </source>
</evidence>
<evidence type="ECO:0000256" key="1">
    <source>
        <dbReference type="SAM" id="SignalP"/>
    </source>
</evidence>
<comment type="caution">
    <text evidence="2">The sequence shown here is derived from an EMBL/GenBank/DDBJ whole genome shotgun (WGS) entry which is preliminary data.</text>
</comment>